<reference evidence="5" key="1">
    <citation type="journal article" date="2019" name="Int. J. Syst. Evol. Microbiol.">
        <title>The Global Catalogue of Microorganisms (GCM) 10K type strain sequencing project: providing services to taxonomists for standard genome sequencing and annotation.</title>
        <authorList>
            <consortium name="The Broad Institute Genomics Platform"/>
            <consortium name="The Broad Institute Genome Sequencing Center for Infectious Disease"/>
            <person name="Wu L."/>
            <person name="Ma J."/>
        </authorList>
    </citation>
    <scope>NUCLEOTIDE SEQUENCE [LARGE SCALE GENOMIC DNA]</scope>
    <source>
        <strain evidence="5">JCM 14331</strain>
    </source>
</reference>
<organism evidence="4 5">
    <name type="scientific">Rheinheimera aquimaris</name>
    <dbReference type="NCBI Taxonomy" id="412437"/>
    <lineage>
        <taxon>Bacteria</taxon>
        <taxon>Pseudomonadati</taxon>
        <taxon>Pseudomonadota</taxon>
        <taxon>Gammaproteobacteria</taxon>
        <taxon>Chromatiales</taxon>
        <taxon>Chromatiaceae</taxon>
        <taxon>Rheinheimera</taxon>
    </lineage>
</organism>
<evidence type="ECO:0000256" key="2">
    <source>
        <dbReference type="PROSITE-ProRule" id="PRU00409"/>
    </source>
</evidence>
<dbReference type="Pfam" id="PF08443">
    <property type="entry name" value="RimK"/>
    <property type="match status" value="1"/>
</dbReference>
<evidence type="ECO:0000259" key="3">
    <source>
        <dbReference type="PROSITE" id="PS50975"/>
    </source>
</evidence>
<accession>A0ABP3NHF4</accession>
<feature type="domain" description="ATP-grasp" evidence="3">
    <location>
        <begin position="120"/>
        <end position="293"/>
    </location>
</feature>
<evidence type="ECO:0000313" key="5">
    <source>
        <dbReference type="Proteomes" id="UP001501169"/>
    </source>
</evidence>
<sequence length="294" mass="32479">MIILMGEQTDEQIICVAAQLSKMQREYAILDGALFPVRDSISYFPQANEFGLCIDGKTVMLSEISALYWRNYRQPANPAKNAIAAKDSASLLISALNELGDKAKNSTVAVQFHQEKPRQLAVVAKLGVQIPPTYVGNNADAVSAFCQQHSEVIFKPVTGGDYARLLTAEHLSGQHLAHSLSQSPVTLQRYIKGTNIRSYVIGDAVFSAEIRSEHTDFRTDGDIALTVIELPEHVKEQALQIKTALGLAWSGIDWRRDEQGQYYFLEANPSPMFANFERYTGLPVAQHLAQLLAA</sequence>
<name>A0ABP3NHF4_9GAMM</name>
<proteinExistence type="predicted"/>
<dbReference type="Proteomes" id="UP001501169">
    <property type="component" value="Unassembled WGS sequence"/>
</dbReference>
<dbReference type="PANTHER" id="PTHR21621">
    <property type="entry name" value="RIBOSOMAL PROTEIN S6 MODIFICATION PROTEIN"/>
    <property type="match status" value="1"/>
</dbReference>
<dbReference type="EMBL" id="BAAAEO010000002">
    <property type="protein sequence ID" value="GAA0544857.1"/>
    <property type="molecule type" value="Genomic_DNA"/>
</dbReference>
<keyword evidence="2" id="KW-0547">Nucleotide-binding</keyword>
<dbReference type="PANTHER" id="PTHR21621:SF0">
    <property type="entry name" value="BETA-CITRYLGLUTAMATE SYNTHASE B-RELATED"/>
    <property type="match status" value="1"/>
</dbReference>
<dbReference type="SUPFAM" id="SSF56059">
    <property type="entry name" value="Glutathione synthetase ATP-binding domain-like"/>
    <property type="match status" value="1"/>
</dbReference>
<dbReference type="PROSITE" id="PS50975">
    <property type="entry name" value="ATP_GRASP"/>
    <property type="match status" value="1"/>
</dbReference>
<evidence type="ECO:0000313" key="4">
    <source>
        <dbReference type="EMBL" id="GAA0544857.1"/>
    </source>
</evidence>
<evidence type="ECO:0000256" key="1">
    <source>
        <dbReference type="ARBA" id="ARBA00023211"/>
    </source>
</evidence>
<keyword evidence="5" id="KW-1185">Reference proteome</keyword>
<comment type="caution">
    <text evidence="4">The sequence shown here is derived from an EMBL/GenBank/DDBJ whole genome shotgun (WGS) entry which is preliminary data.</text>
</comment>
<gene>
    <name evidence="4" type="ORF">GCM10009098_10490</name>
</gene>
<dbReference type="InterPro" id="IPR013651">
    <property type="entry name" value="ATP-grasp_RimK-type"/>
</dbReference>
<dbReference type="InterPro" id="IPR011761">
    <property type="entry name" value="ATP-grasp"/>
</dbReference>
<keyword evidence="1" id="KW-0464">Manganese</keyword>
<dbReference type="Gene3D" id="3.30.470.20">
    <property type="entry name" value="ATP-grasp fold, B domain"/>
    <property type="match status" value="1"/>
</dbReference>
<keyword evidence="2" id="KW-0067">ATP-binding</keyword>
<protein>
    <recommendedName>
        <fullName evidence="3">ATP-grasp domain-containing protein</fullName>
    </recommendedName>
</protein>